<evidence type="ECO:0000313" key="2">
    <source>
        <dbReference type="Proteomes" id="UP000744676"/>
    </source>
</evidence>
<proteinExistence type="predicted"/>
<gene>
    <name evidence="1" type="ORF">D0Z00_001694</name>
</gene>
<evidence type="ECO:0000313" key="1">
    <source>
        <dbReference type="EMBL" id="KAF5099290.1"/>
    </source>
</evidence>
<accession>A0ACB6V649</accession>
<name>A0ACB6V649_9ASCO</name>
<organism evidence="1 2">
    <name type="scientific">Geotrichum galactomycetum</name>
    <dbReference type="NCBI Taxonomy" id="27317"/>
    <lineage>
        <taxon>Eukaryota</taxon>
        <taxon>Fungi</taxon>
        <taxon>Dikarya</taxon>
        <taxon>Ascomycota</taxon>
        <taxon>Saccharomycotina</taxon>
        <taxon>Dipodascomycetes</taxon>
        <taxon>Dipodascales</taxon>
        <taxon>Dipodascaceae</taxon>
        <taxon>Geotrichum</taxon>
    </lineage>
</organism>
<protein>
    <submittedName>
        <fullName evidence="1">Uncharacterized protein</fullName>
    </submittedName>
</protein>
<keyword evidence="2" id="KW-1185">Reference proteome</keyword>
<dbReference type="EMBL" id="QVQA01000034">
    <property type="protein sequence ID" value="KAF5099290.1"/>
    <property type="molecule type" value="Genomic_DNA"/>
</dbReference>
<sequence>MGATFVFEKLACGDDGDAFIRLIINEAVIPIPGCQTGPGITCPINEFVKFLSKQIKKYPYVDACGLDKSLPTEIDFFWSWE</sequence>
<reference evidence="1 2" key="1">
    <citation type="journal article" date="2020" name="Front. Microbiol.">
        <title>Phenotypic and Genetic Characterization of the Cheese Ripening Yeast Geotrichum candidum.</title>
        <authorList>
            <person name="Perkins V."/>
            <person name="Vignola S."/>
            <person name="Lessard M.H."/>
            <person name="Plante P.L."/>
            <person name="Corbeil J."/>
            <person name="Dugat-Bony E."/>
            <person name="Frenette M."/>
            <person name="Labrie S."/>
        </authorList>
    </citation>
    <scope>NUCLEOTIDE SEQUENCE [LARGE SCALE GENOMIC DNA]</scope>
    <source>
        <strain evidence="1 2">LMA-1147</strain>
    </source>
</reference>
<comment type="caution">
    <text evidence="1">The sequence shown here is derived from an EMBL/GenBank/DDBJ whole genome shotgun (WGS) entry which is preliminary data.</text>
</comment>
<dbReference type="Proteomes" id="UP000744676">
    <property type="component" value="Unassembled WGS sequence"/>
</dbReference>